<evidence type="ECO:0000313" key="2">
    <source>
        <dbReference type="Proteomes" id="UP001497382"/>
    </source>
</evidence>
<sequence>KRISHLQIGQRFSLSLKPIPYRLQSIQSYSSYRVLKIKRAKLLVRPYKEKSILSSILLSIRAVKIKLGGKDCK</sequence>
<dbReference type="Proteomes" id="UP001497382">
    <property type="component" value="Unassembled WGS sequence"/>
</dbReference>
<proteinExistence type="predicted"/>
<name>A0AAV1Z9Y3_9ARAC</name>
<reference evidence="1 2" key="1">
    <citation type="submission" date="2024-04" db="EMBL/GenBank/DDBJ databases">
        <authorList>
            <person name="Rising A."/>
            <person name="Reimegard J."/>
            <person name="Sonavane S."/>
            <person name="Akerstrom W."/>
            <person name="Nylinder S."/>
            <person name="Hedman E."/>
            <person name="Kallberg Y."/>
        </authorList>
    </citation>
    <scope>NUCLEOTIDE SEQUENCE [LARGE SCALE GENOMIC DNA]</scope>
</reference>
<gene>
    <name evidence="1" type="ORF">LARSCL_LOCUS4120</name>
</gene>
<keyword evidence="2" id="KW-1185">Reference proteome</keyword>
<dbReference type="EMBL" id="CAXIEN010000033">
    <property type="protein sequence ID" value="CAL1268352.1"/>
    <property type="molecule type" value="Genomic_DNA"/>
</dbReference>
<dbReference type="AlphaFoldDB" id="A0AAV1Z9Y3"/>
<accession>A0AAV1Z9Y3</accession>
<feature type="non-terminal residue" evidence="1">
    <location>
        <position position="1"/>
    </location>
</feature>
<protein>
    <submittedName>
        <fullName evidence="1">Uncharacterized protein</fullName>
    </submittedName>
</protein>
<comment type="caution">
    <text evidence="1">The sequence shown here is derived from an EMBL/GenBank/DDBJ whole genome shotgun (WGS) entry which is preliminary data.</text>
</comment>
<organism evidence="1 2">
    <name type="scientific">Larinioides sclopetarius</name>
    <dbReference type="NCBI Taxonomy" id="280406"/>
    <lineage>
        <taxon>Eukaryota</taxon>
        <taxon>Metazoa</taxon>
        <taxon>Ecdysozoa</taxon>
        <taxon>Arthropoda</taxon>
        <taxon>Chelicerata</taxon>
        <taxon>Arachnida</taxon>
        <taxon>Araneae</taxon>
        <taxon>Araneomorphae</taxon>
        <taxon>Entelegynae</taxon>
        <taxon>Araneoidea</taxon>
        <taxon>Araneidae</taxon>
        <taxon>Larinioides</taxon>
    </lineage>
</organism>
<evidence type="ECO:0000313" key="1">
    <source>
        <dbReference type="EMBL" id="CAL1268352.1"/>
    </source>
</evidence>